<keyword evidence="5" id="KW-1185">Reference proteome</keyword>
<sequence length="824" mass="91350">MRNLSNHHQLPANPIFVSFERSDGDSSTWPRNTEKIVDHEGHVNYMNPVSIEMGMGIKWRVQVGEALANALKWPKEGPYVLQDWPKGYAMFDHNKGLQAAPRHDIYLFGPKKVPKFRSVPEFIPHAIWLFEDPKMDSANCKCKYCAKKAQREITANMGQSGILPPSPTASPGPSARRPITRKPDPKTSNLRNPAYHASVQKVKPPKYIRPSRHLVPGHMQAESASDLRAVHSQSQMKLKRWLREDEVVWCALKTPIPGPQGGRDSIRFWPGIVDDIRVKPETFPRPDSAPIPGSSNRPYDYENPPWAVKQYTQYKVKLLASKCELVIPDDQVLPYLAHQPRAELIAALTDVPPASLKYDDEHTAVFNPCPDMNSETPSSPPSFVEAAGPFALAIEIASKAAHYWGLTDEWTFDYMMLSSANRQTTTSASASRSLADVLSAASSSNAAEYTANPAPSYGTSIATNNPNTRTEDVAAKTLGPPPHIGETVQQTRYQGMWWGCERIWTHDFVRLKLARRVIAPNGAPHILPAAGPGKALAKQCAERGKDPKAAGAASRATFMRLDSLFLVNVTTPNGDKKKEVRAGGMLYELVDEDWDGDPEETRGHINGVSPDSAPVNGLALTARLPQASPLKPTALPNPDPAVPVDETSPRMSTQMLPETPVPTKPLANGHSSSEHPKWPPPNPPRRFKFRPILEEGYEAVFSLTLISGRYYPGISDHPVLEEDYRDSLSDFRQGKLEDSTNSHLWTLEGLTSGAILSMDPVVYKKDRTKMLEEAQADGKRDLDEHLKARAENSMKQEDEMDVDGVGPPLYHDHGRMDVDTEPLR</sequence>
<reference evidence="4 5" key="1">
    <citation type="journal article" date="2020" name="ISME J.">
        <title>Uncovering the hidden diversity of litter-decomposition mechanisms in mushroom-forming fungi.</title>
        <authorList>
            <person name="Floudas D."/>
            <person name="Bentzer J."/>
            <person name="Ahren D."/>
            <person name="Johansson T."/>
            <person name="Persson P."/>
            <person name="Tunlid A."/>
        </authorList>
    </citation>
    <scope>NUCLEOTIDE SEQUENCE [LARGE SCALE GENOMIC DNA]</scope>
    <source>
        <strain evidence="4 5">CBS 291.85</strain>
    </source>
</reference>
<feature type="domain" description="Cryptic loci regulator 2 C-terminal" evidence="2">
    <location>
        <begin position="493"/>
        <end position="601"/>
    </location>
</feature>
<gene>
    <name evidence="4" type="ORF">D9758_007792</name>
</gene>
<dbReference type="GO" id="GO:0030466">
    <property type="term" value="P:silent mating-type cassette heterochromatin formation"/>
    <property type="evidence" value="ECO:0007669"/>
    <property type="project" value="TreeGrafter"/>
</dbReference>
<dbReference type="EMBL" id="JAACJM010000076">
    <property type="protein sequence ID" value="KAF5350260.1"/>
    <property type="molecule type" value="Genomic_DNA"/>
</dbReference>
<proteinExistence type="predicted"/>
<dbReference type="InterPro" id="IPR018839">
    <property type="entry name" value="Tscrpt-silencing_Clr2_C"/>
</dbReference>
<feature type="region of interest" description="Disordered" evidence="1">
    <location>
        <begin position="627"/>
        <end position="684"/>
    </location>
</feature>
<comment type="caution">
    <text evidence="4">The sequence shown here is derived from an EMBL/GenBank/DDBJ whole genome shotgun (WGS) entry which is preliminary data.</text>
</comment>
<evidence type="ECO:0000256" key="1">
    <source>
        <dbReference type="SAM" id="MobiDB-lite"/>
    </source>
</evidence>
<dbReference type="InterPro" id="IPR031915">
    <property type="entry name" value="Clr2_N"/>
</dbReference>
<dbReference type="Pfam" id="PF16761">
    <property type="entry name" value="Clr2_transil"/>
    <property type="match status" value="1"/>
</dbReference>
<feature type="compositionally biased region" description="Basic and acidic residues" evidence="1">
    <location>
        <begin position="810"/>
        <end position="824"/>
    </location>
</feature>
<dbReference type="OrthoDB" id="2421327at2759"/>
<evidence type="ECO:0000259" key="2">
    <source>
        <dbReference type="Pfam" id="PF10383"/>
    </source>
</evidence>
<dbReference type="PANTHER" id="PTHR38046:SF1">
    <property type="entry name" value="CRYPTIC LOCI REGULATOR 2"/>
    <property type="match status" value="1"/>
</dbReference>
<evidence type="ECO:0000259" key="3">
    <source>
        <dbReference type="Pfam" id="PF16761"/>
    </source>
</evidence>
<evidence type="ECO:0000313" key="5">
    <source>
        <dbReference type="Proteomes" id="UP000559256"/>
    </source>
</evidence>
<dbReference type="PANTHER" id="PTHR38046">
    <property type="entry name" value="CRYPTIC LOCI REGULATOR 2"/>
    <property type="match status" value="1"/>
</dbReference>
<feature type="region of interest" description="Disordered" evidence="1">
    <location>
        <begin position="157"/>
        <end position="192"/>
    </location>
</feature>
<dbReference type="Proteomes" id="UP000559256">
    <property type="component" value="Unassembled WGS sequence"/>
</dbReference>
<protein>
    <recommendedName>
        <fullName evidence="6">Cryptic loci regulator 2 N-terminal domain-containing protein</fullName>
    </recommendedName>
</protein>
<accession>A0A8H5FUI3</accession>
<dbReference type="GO" id="GO:0033553">
    <property type="term" value="C:rDNA heterochromatin"/>
    <property type="evidence" value="ECO:0007669"/>
    <property type="project" value="TreeGrafter"/>
</dbReference>
<feature type="region of interest" description="Disordered" evidence="1">
    <location>
        <begin position="790"/>
        <end position="824"/>
    </location>
</feature>
<organism evidence="4 5">
    <name type="scientific">Tetrapyrgos nigripes</name>
    <dbReference type="NCBI Taxonomy" id="182062"/>
    <lineage>
        <taxon>Eukaryota</taxon>
        <taxon>Fungi</taxon>
        <taxon>Dikarya</taxon>
        <taxon>Basidiomycota</taxon>
        <taxon>Agaricomycotina</taxon>
        <taxon>Agaricomycetes</taxon>
        <taxon>Agaricomycetidae</taxon>
        <taxon>Agaricales</taxon>
        <taxon>Marasmiineae</taxon>
        <taxon>Marasmiaceae</taxon>
        <taxon>Tetrapyrgos</taxon>
    </lineage>
</organism>
<name>A0A8H5FUI3_9AGAR</name>
<dbReference type="AlphaFoldDB" id="A0A8H5FUI3"/>
<dbReference type="InterPro" id="IPR038986">
    <property type="entry name" value="Clr2"/>
</dbReference>
<dbReference type="GO" id="GO:0031934">
    <property type="term" value="C:mating-type region heterochromatin"/>
    <property type="evidence" value="ECO:0007669"/>
    <property type="project" value="TreeGrafter"/>
</dbReference>
<dbReference type="Pfam" id="PF10383">
    <property type="entry name" value="Clr2"/>
    <property type="match status" value="1"/>
</dbReference>
<feature type="domain" description="Cryptic loci regulator 2 N-terminal" evidence="3">
    <location>
        <begin position="79"/>
        <end position="145"/>
    </location>
</feature>
<evidence type="ECO:0000313" key="4">
    <source>
        <dbReference type="EMBL" id="KAF5350260.1"/>
    </source>
</evidence>
<evidence type="ECO:0008006" key="6">
    <source>
        <dbReference type="Google" id="ProtNLM"/>
    </source>
</evidence>
<dbReference type="GO" id="GO:0070824">
    <property type="term" value="C:SHREC complex"/>
    <property type="evidence" value="ECO:0007669"/>
    <property type="project" value="InterPro"/>
</dbReference>